<dbReference type="Proteomes" id="UP000367750">
    <property type="component" value="Unassembled WGS sequence"/>
</dbReference>
<organism evidence="1 2">
    <name type="scientific">Paenibacillus spiritus</name>
    <dbReference type="NCBI Taxonomy" id="2496557"/>
    <lineage>
        <taxon>Bacteria</taxon>
        <taxon>Bacillati</taxon>
        <taxon>Bacillota</taxon>
        <taxon>Bacilli</taxon>
        <taxon>Bacillales</taxon>
        <taxon>Paenibacillaceae</taxon>
        <taxon>Paenibacillus</taxon>
    </lineage>
</organism>
<dbReference type="AlphaFoldDB" id="A0A5J5FVU8"/>
<dbReference type="InterPro" id="IPR027417">
    <property type="entry name" value="P-loop_NTPase"/>
</dbReference>
<accession>A0A5J5FVU8</accession>
<evidence type="ECO:0000313" key="2">
    <source>
        <dbReference type="Proteomes" id="UP000367750"/>
    </source>
</evidence>
<sequence length="302" mass="33205">MIPTSSYEYRAFGLNIASAIRLDGLLPSSGEPDVQIREGRLPVEIPGPETEPACARIGEDGFAFRVPEIGRFLVTGDSILVEKDERNGTDSHLLFVLGTCMGALLMQRNLLPVHGSALQVGDKHIILTGESGAGKSTLAAAFNRRGYSFLADDVSALEEKGDGSFEIVPAFPRQKLWRDTAEHFFGSAEGLERIPGSRDKYHVPMEGLFITEPRRADALFQLSVHEGDDVRVTPVTGPDKLAVLMNNVYRPEIVGIFGREREHFLKCARLASRLSVYNVERPAAGFTVEQQIRAIEEQLNQG</sequence>
<dbReference type="RefSeq" id="WP_150459575.1">
    <property type="nucleotide sequence ID" value="NZ_VYKK01000029.1"/>
</dbReference>
<dbReference type="Gene3D" id="3.40.50.300">
    <property type="entry name" value="P-loop containing nucleotide triphosphate hydrolases"/>
    <property type="match status" value="1"/>
</dbReference>
<comment type="caution">
    <text evidence="1">The sequence shown here is derived from an EMBL/GenBank/DDBJ whole genome shotgun (WGS) entry which is preliminary data.</text>
</comment>
<name>A0A5J5FVU8_9BACL</name>
<dbReference type="InterPro" id="IPR025662">
    <property type="entry name" value="Sigma_54_int_dom_ATP-bd_1"/>
</dbReference>
<keyword evidence="2" id="KW-1185">Reference proteome</keyword>
<protein>
    <recommendedName>
        <fullName evidence="3">Aldolase</fullName>
    </recommendedName>
</protein>
<proteinExistence type="predicted"/>
<dbReference type="OrthoDB" id="5430844at2"/>
<dbReference type="SUPFAM" id="SSF53795">
    <property type="entry name" value="PEP carboxykinase-like"/>
    <property type="match status" value="1"/>
</dbReference>
<reference evidence="1 2" key="1">
    <citation type="submission" date="2019-09" db="EMBL/GenBank/DDBJ databases">
        <title>Bacillus ochoae sp. nov., Paenibacillus whitsoniae sp. nov., Paenibacillus spiritus sp. nov. Isolated from the Mars Exploration Rover during spacecraft assembly.</title>
        <authorList>
            <person name="Seuylemezian A."/>
            <person name="Vaishampayan P."/>
        </authorList>
    </citation>
    <scope>NUCLEOTIDE SEQUENCE [LARGE SCALE GENOMIC DNA]</scope>
    <source>
        <strain evidence="1 2">MER_111</strain>
    </source>
</reference>
<evidence type="ECO:0000313" key="1">
    <source>
        <dbReference type="EMBL" id="KAA8997576.1"/>
    </source>
</evidence>
<dbReference type="EMBL" id="VYKK01000029">
    <property type="protein sequence ID" value="KAA8997576.1"/>
    <property type="molecule type" value="Genomic_DNA"/>
</dbReference>
<evidence type="ECO:0008006" key="3">
    <source>
        <dbReference type="Google" id="ProtNLM"/>
    </source>
</evidence>
<dbReference type="PROSITE" id="PS00675">
    <property type="entry name" value="SIGMA54_INTERACT_1"/>
    <property type="match status" value="1"/>
</dbReference>
<gene>
    <name evidence="1" type="ORF">F4V43_17600</name>
</gene>